<evidence type="ECO:0000259" key="8">
    <source>
        <dbReference type="PROSITE" id="PS51387"/>
    </source>
</evidence>
<dbReference type="InterPro" id="IPR016166">
    <property type="entry name" value="FAD-bd_PCMH"/>
</dbReference>
<dbReference type="InterPro" id="IPR002401">
    <property type="entry name" value="Cyt_P450_E_grp-I"/>
</dbReference>
<dbReference type="Gene3D" id="1.10.630.10">
    <property type="entry name" value="Cytochrome P450"/>
    <property type="match status" value="1"/>
</dbReference>
<feature type="signal peptide" evidence="7">
    <location>
        <begin position="1"/>
        <end position="25"/>
    </location>
</feature>
<evidence type="ECO:0000313" key="9">
    <source>
        <dbReference type="EMBL" id="KAF5589170.1"/>
    </source>
</evidence>
<keyword evidence="7" id="KW-0732">Signal</keyword>
<feature type="binding site" description="axial binding residue" evidence="6">
    <location>
        <position position="439"/>
    </location>
    <ligand>
        <name>heme</name>
        <dbReference type="ChEBI" id="CHEBI:30413"/>
    </ligand>
    <ligandPart>
        <name>Fe</name>
        <dbReference type="ChEBI" id="CHEBI:18248"/>
    </ligandPart>
</feature>
<evidence type="ECO:0000256" key="4">
    <source>
        <dbReference type="ARBA" id="ARBA00023004"/>
    </source>
</evidence>
<comment type="similarity">
    <text evidence="1">Belongs to the cytochrome P450 family.</text>
</comment>
<accession>A0A8H5LA37</accession>
<sequence length="1037" mass="116797">MSFSAGVYLFIPVLILGLWRLSKVGRRPAGYPPGPPTLPIVGNLHQIPTQKRHIQFQKWANEYGPIYSLILGTKVMIVLNSDQTVKDLVDKRGGIYSSRPESYIGQDVLSGGYRILFMPDNEVWKMARKLVHRILGVTAARSYIPYQDLESKAMLFDFLKSPNDFIDHLRRYTASLTTQITFGSRTTSIHDERFKEAFEIFDRSSEMIGSRTAALLDLVPALRRIPDFLMPIKKEGRKIHERELSLFCGLYFAAKKGLNDGSAKPCVCVDLVKLQKEEGFSDTFASYLSGSLLQAGSETTASILIGFVQAMVIFPNVAKAAQEELDRVCGDRLPTLEDMPDLPYIHACMKESLRWMPGFMLGIPHATAQHDSYLGYHIPKGATVIINVWAIHNDPKRHPSPRQFNPMRYNDQQTSIEAANNPDPTKRDHYVFGAGRRRCQGMHIADRSLFLAISRLLWAFDFDRVVSSETGRDIVPDAEDVTEGIMSIPSPFPVRIVPRSTKRAEAVAAAWSQAADLLDEHGQWKLTMMTLRFIFSFTLLATLAVGSPLSIPSYFQSDHLTRREVPVFQIQQELGTLLSENSLILLPSNPLWLETTKRWNTMAPPDIRVVVQPANEVDIPKIVSPCFTDINFLVVSRGHGLTKSLGAFKGMQIDMKQLRSMDISRDGKSAWFQGGAYAYEVIPFLWDRGYVASTGSNQCVGLTGPALGGGHGRYEGLYGLAGDNIIEMKVVLADGSKITVSEKSNKDLFWAMRGAGHNFGIVTNLKIRIYPAKIKTWHYHNYYWSQDKLERVFRELNKLQDDGKTPPLLGVVFGQIYIDPSIMPDEAILWFTFAYAGPDSEAERLLRPFNAIDAIKDEMGDVPYPEIPVRQNTDISNCISARFSLASVMLQTWNITTERALYNHFMRNVALYPDLAATARLYYEGYAHQGVQAVDSASTAYPHRDECHIAFFATVVPEGSNLLDPAEKWAREARDMWYAGAPTRKPATYVNYASGNKYESLKSIYGYESWRLARLQKLKAKYDPKNRFGFYVPIISN</sequence>
<dbReference type="Gene3D" id="3.30.465.10">
    <property type="match status" value="1"/>
</dbReference>
<keyword evidence="2 6" id="KW-0479">Metal-binding</keyword>
<dbReference type="GO" id="GO:0071949">
    <property type="term" value="F:FAD binding"/>
    <property type="evidence" value="ECO:0007669"/>
    <property type="project" value="InterPro"/>
</dbReference>
<dbReference type="InterPro" id="IPR036318">
    <property type="entry name" value="FAD-bd_PCMH-like_sf"/>
</dbReference>
<keyword evidence="3" id="KW-0560">Oxidoreductase</keyword>
<keyword evidence="4 6" id="KW-0408">Iron</keyword>
<dbReference type="PRINTS" id="PR00463">
    <property type="entry name" value="EP450I"/>
</dbReference>
<proteinExistence type="inferred from homology"/>
<organism evidence="9 10">
    <name type="scientific">Fusarium pseudoanthophilum</name>
    <dbReference type="NCBI Taxonomy" id="48495"/>
    <lineage>
        <taxon>Eukaryota</taxon>
        <taxon>Fungi</taxon>
        <taxon>Dikarya</taxon>
        <taxon>Ascomycota</taxon>
        <taxon>Pezizomycotina</taxon>
        <taxon>Sordariomycetes</taxon>
        <taxon>Hypocreomycetidae</taxon>
        <taxon>Hypocreales</taxon>
        <taxon>Nectriaceae</taxon>
        <taxon>Fusarium</taxon>
        <taxon>Fusarium fujikuroi species complex</taxon>
    </lineage>
</organism>
<dbReference type="GO" id="GO:0016705">
    <property type="term" value="F:oxidoreductase activity, acting on paired donors, with incorporation or reduction of molecular oxygen"/>
    <property type="evidence" value="ECO:0007669"/>
    <property type="project" value="InterPro"/>
</dbReference>
<reference evidence="9 10" key="1">
    <citation type="submission" date="2020-05" db="EMBL/GenBank/DDBJ databases">
        <title>Identification and distribution of gene clusters putatively required for synthesis of sphingolipid metabolism inhibitors in phylogenetically diverse species of the filamentous fungus Fusarium.</title>
        <authorList>
            <person name="Kim H.-S."/>
            <person name="Busman M."/>
            <person name="Brown D.W."/>
            <person name="Divon H."/>
            <person name="Uhlig S."/>
            <person name="Proctor R.H."/>
        </authorList>
    </citation>
    <scope>NUCLEOTIDE SEQUENCE [LARGE SCALE GENOMIC DNA]</scope>
    <source>
        <strain evidence="9 10">NRRL 25211</strain>
    </source>
</reference>
<dbReference type="Pfam" id="PF00067">
    <property type="entry name" value="p450"/>
    <property type="match status" value="1"/>
</dbReference>
<evidence type="ECO:0000256" key="3">
    <source>
        <dbReference type="ARBA" id="ARBA00023002"/>
    </source>
</evidence>
<dbReference type="InterPro" id="IPR016169">
    <property type="entry name" value="FAD-bd_PCMH_sub2"/>
</dbReference>
<dbReference type="GO" id="GO:0004497">
    <property type="term" value="F:monooxygenase activity"/>
    <property type="evidence" value="ECO:0007669"/>
    <property type="project" value="UniProtKB-KW"/>
</dbReference>
<dbReference type="Gene3D" id="3.40.462.20">
    <property type="match status" value="1"/>
</dbReference>
<keyword evidence="6" id="KW-0349">Heme</keyword>
<dbReference type="GO" id="GO:0005506">
    <property type="term" value="F:iron ion binding"/>
    <property type="evidence" value="ECO:0007669"/>
    <property type="project" value="InterPro"/>
</dbReference>
<dbReference type="SUPFAM" id="SSF56176">
    <property type="entry name" value="FAD-binding/transporter-associated domain-like"/>
    <property type="match status" value="1"/>
</dbReference>
<dbReference type="CDD" id="cd11065">
    <property type="entry name" value="CYP64-like"/>
    <property type="match status" value="1"/>
</dbReference>
<dbReference type="PANTHER" id="PTHR46300">
    <property type="entry name" value="P450, PUTATIVE (EUROFUNG)-RELATED-RELATED"/>
    <property type="match status" value="1"/>
</dbReference>
<dbReference type="SUPFAM" id="SSF48264">
    <property type="entry name" value="Cytochrome P450"/>
    <property type="match status" value="1"/>
</dbReference>
<evidence type="ECO:0000256" key="2">
    <source>
        <dbReference type="ARBA" id="ARBA00022723"/>
    </source>
</evidence>
<evidence type="ECO:0000256" key="6">
    <source>
        <dbReference type="PIRSR" id="PIRSR602401-1"/>
    </source>
</evidence>
<dbReference type="Pfam" id="PF01565">
    <property type="entry name" value="FAD_binding_4"/>
    <property type="match status" value="1"/>
</dbReference>
<evidence type="ECO:0000313" key="10">
    <source>
        <dbReference type="Proteomes" id="UP000544095"/>
    </source>
</evidence>
<dbReference type="Proteomes" id="UP000544095">
    <property type="component" value="Unassembled WGS sequence"/>
</dbReference>
<comment type="cofactor">
    <cofactor evidence="6">
        <name>heme</name>
        <dbReference type="ChEBI" id="CHEBI:30413"/>
    </cofactor>
</comment>
<dbReference type="AlphaFoldDB" id="A0A8H5LA37"/>
<evidence type="ECO:0000256" key="1">
    <source>
        <dbReference type="ARBA" id="ARBA00010617"/>
    </source>
</evidence>
<dbReference type="InterPro" id="IPR036396">
    <property type="entry name" value="Cyt_P450_sf"/>
</dbReference>
<protein>
    <submittedName>
        <fullName evidence="9">Cytochrome p450</fullName>
    </submittedName>
</protein>
<evidence type="ECO:0000256" key="5">
    <source>
        <dbReference type="ARBA" id="ARBA00023033"/>
    </source>
</evidence>
<feature type="domain" description="FAD-binding PCMH-type" evidence="8">
    <location>
        <begin position="602"/>
        <end position="772"/>
    </location>
</feature>
<dbReference type="PROSITE" id="PS51387">
    <property type="entry name" value="FAD_PCMH"/>
    <property type="match status" value="1"/>
</dbReference>
<dbReference type="InterPro" id="IPR006094">
    <property type="entry name" value="Oxid_FAD_bind_N"/>
</dbReference>
<gene>
    <name evidence="9" type="ORF">FPANT_6385</name>
</gene>
<comment type="caution">
    <text evidence="9">The sequence shown here is derived from an EMBL/GenBank/DDBJ whole genome shotgun (WGS) entry which is preliminary data.</text>
</comment>
<dbReference type="GO" id="GO:0020037">
    <property type="term" value="F:heme binding"/>
    <property type="evidence" value="ECO:0007669"/>
    <property type="project" value="InterPro"/>
</dbReference>
<dbReference type="InterPro" id="IPR001128">
    <property type="entry name" value="Cyt_P450"/>
</dbReference>
<keyword evidence="5" id="KW-0503">Monooxygenase</keyword>
<name>A0A8H5LA37_9HYPO</name>
<evidence type="ECO:0000256" key="7">
    <source>
        <dbReference type="SAM" id="SignalP"/>
    </source>
</evidence>
<keyword evidence="10" id="KW-1185">Reference proteome</keyword>
<dbReference type="PANTHER" id="PTHR46300:SF2">
    <property type="entry name" value="CYTOCHROME P450 MONOOXYGENASE ALNH-RELATED"/>
    <property type="match status" value="1"/>
</dbReference>
<feature type="chain" id="PRO_5034286342" evidence="7">
    <location>
        <begin position="26"/>
        <end position="1037"/>
    </location>
</feature>
<dbReference type="EMBL" id="JAAOAR010000307">
    <property type="protein sequence ID" value="KAF5589170.1"/>
    <property type="molecule type" value="Genomic_DNA"/>
</dbReference>
<dbReference type="InterPro" id="IPR050364">
    <property type="entry name" value="Cytochrome_P450_fung"/>
</dbReference>